<feature type="compositionally biased region" description="Polar residues" evidence="1">
    <location>
        <begin position="10"/>
        <end position="28"/>
    </location>
</feature>
<accession>A0A2T9ZLD4</accession>
<keyword evidence="3" id="KW-1185">Reference proteome</keyword>
<evidence type="ECO:0000313" key="2">
    <source>
        <dbReference type="EMBL" id="PVV05372.1"/>
    </source>
</evidence>
<reference evidence="2 3" key="1">
    <citation type="journal article" date="2018" name="MBio">
        <title>Comparative Genomics Reveals the Core Gene Toolbox for the Fungus-Insect Symbiosis.</title>
        <authorList>
            <person name="Wang Y."/>
            <person name="Stata M."/>
            <person name="Wang W."/>
            <person name="Stajich J.E."/>
            <person name="White M.M."/>
            <person name="Moncalvo J.M."/>
        </authorList>
    </citation>
    <scope>NUCLEOTIDE SEQUENCE [LARGE SCALE GENOMIC DNA]</scope>
    <source>
        <strain evidence="2 3">SC-DP-2</strain>
    </source>
</reference>
<dbReference type="Proteomes" id="UP000245609">
    <property type="component" value="Unassembled WGS sequence"/>
</dbReference>
<evidence type="ECO:0000256" key="1">
    <source>
        <dbReference type="SAM" id="MobiDB-lite"/>
    </source>
</evidence>
<gene>
    <name evidence="2" type="ORF">BB560_000098</name>
</gene>
<dbReference type="AlphaFoldDB" id="A0A2T9ZLD4"/>
<evidence type="ECO:0000313" key="3">
    <source>
        <dbReference type="Proteomes" id="UP000245609"/>
    </source>
</evidence>
<feature type="region of interest" description="Disordered" evidence="1">
    <location>
        <begin position="206"/>
        <end position="231"/>
    </location>
</feature>
<comment type="caution">
    <text evidence="2">The sequence shown here is derived from an EMBL/GenBank/DDBJ whole genome shotgun (WGS) entry which is preliminary data.</text>
</comment>
<dbReference type="EMBL" id="MBFS01000010">
    <property type="protein sequence ID" value="PVV05372.1"/>
    <property type="molecule type" value="Genomic_DNA"/>
</dbReference>
<feature type="region of interest" description="Disordered" evidence="1">
    <location>
        <begin position="1"/>
        <end position="44"/>
    </location>
</feature>
<proteinExistence type="predicted"/>
<organism evidence="2 3">
    <name type="scientific">Smittium megazygosporum</name>
    <dbReference type="NCBI Taxonomy" id="133381"/>
    <lineage>
        <taxon>Eukaryota</taxon>
        <taxon>Fungi</taxon>
        <taxon>Fungi incertae sedis</taxon>
        <taxon>Zoopagomycota</taxon>
        <taxon>Kickxellomycotina</taxon>
        <taxon>Harpellomycetes</taxon>
        <taxon>Harpellales</taxon>
        <taxon>Legeriomycetaceae</taxon>
        <taxon>Smittium</taxon>
    </lineage>
</organism>
<protein>
    <submittedName>
        <fullName evidence="2">Uncharacterized protein</fullName>
    </submittedName>
</protein>
<sequence>MSCSEVFEISENTENTEIPRFSNKSQGLNIKKESDEKVETEDDEYNSGINKHYINEIYEEVDSSDENNYSVQDLFRFLKGSGLDQKRHISNYLKWKKVVHAKLKGLKGEVKINFPASNLSMSAINERIKMMESFIKTSRGSLVCFKEFWEEYEKKFETDQLLSRTYYHDSKINKKYKPKVSPKDDNSDDTVSKSIKHLMGIYGFEKPNEKSGANKENKTVFKDKKGQPLDQKKTNVDIEPVPKTDYKGVLEVSRRKNVFDETTNIIQDTASTSQRVLTAPINLAWTEEFSNSGGFKNRSVVSEDLSTETLEFCELMGNRLNKDPDINGSTFSRSDILTNSEGNGTDSKIRTPRNWDFYRTSSEYNILMHQDCISDGLKEMEVFEKKLSRFQG</sequence>
<name>A0A2T9ZLD4_9FUNG</name>